<comment type="caution">
    <text evidence="2">The sequence shown here is derived from an EMBL/GenBank/DDBJ whole genome shotgun (WGS) entry which is preliminary data.</text>
</comment>
<dbReference type="InterPro" id="IPR036034">
    <property type="entry name" value="PDZ_sf"/>
</dbReference>
<protein>
    <recommendedName>
        <fullName evidence="4">PDZ domain-containing protein</fullName>
    </recommendedName>
</protein>
<dbReference type="AlphaFoldDB" id="A0A6I4V3Z1"/>
<name>A0A6I4V3Z1_9SPHN</name>
<evidence type="ECO:0000313" key="3">
    <source>
        <dbReference type="Proteomes" id="UP000471435"/>
    </source>
</evidence>
<keyword evidence="1" id="KW-0732">Signal</keyword>
<evidence type="ECO:0008006" key="4">
    <source>
        <dbReference type="Google" id="ProtNLM"/>
    </source>
</evidence>
<accession>A0A6I4V3Z1</accession>
<evidence type="ECO:0000256" key="1">
    <source>
        <dbReference type="SAM" id="SignalP"/>
    </source>
</evidence>
<organism evidence="2 3">
    <name type="scientific">Pontixanthobacter luteolus</name>
    <dbReference type="NCBI Taxonomy" id="295089"/>
    <lineage>
        <taxon>Bacteria</taxon>
        <taxon>Pseudomonadati</taxon>
        <taxon>Pseudomonadota</taxon>
        <taxon>Alphaproteobacteria</taxon>
        <taxon>Sphingomonadales</taxon>
        <taxon>Erythrobacteraceae</taxon>
        <taxon>Pontixanthobacter</taxon>
    </lineage>
</organism>
<dbReference type="Proteomes" id="UP000471435">
    <property type="component" value="Unassembled WGS sequence"/>
</dbReference>
<keyword evidence="3" id="KW-1185">Reference proteome</keyword>
<proteinExistence type="predicted"/>
<reference evidence="2 3" key="1">
    <citation type="submission" date="2019-12" db="EMBL/GenBank/DDBJ databases">
        <title>Genomic-based taxomic classification of the family Erythrobacteraceae.</title>
        <authorList>
            <person name="Xu L."/>
        </authorList>
    </citation>
    <scope>NUCLEOTIDE SEQUENCE [LARGE SCALE GENOMIC DNA]</scope>
    <source>
        <strain evidence="2 3">SW-109</strain>
    </source>
</reference>
<sequence length="318" mass="34067">MRGRAAILFIAAACFSAPLTAQDNFSKDFSRLQQQDSYLQSIGWKLVTGNAAFCDQTKPATGLLIQDAAGYGDPARVRAETGIGGDIFIHAVVPRSPAALAGIDAPEELTAIDGMELAALPLDEDRLWQRQLDIMAMIAASLAEDGTVELSIAGRPGPAAITGKRACASRFELISGRSSVSTNGTRIAVGRDFAGLGYAEDEFAAALAHELAHNLLGHAGWLDTNGRGRRNVRKTEDEADRLMPWLLANAGYDPAAAVRFLERWGPKNGGGLFRKRTHSGWDERAEAVAAEIPRVLASQSRRGAADWKADFARIIALD</sequence>
<gene>
    <name evidence="2" type="ORF">GRI43_10525</name>
</gene>
<dbReference type="OrthoDB" id="7338723at2"/>
<dbReference type="EMBL" id="WTYP01000002">
    <property type="protein sequence ID" value="MXP47816.1"/>
    <property type="molecule type" value="Genomic_DNA"/>
</dbReference>
<dbReference type="RefSeq" id="WP_160731068.1">
    <property type="nucleotide sequence ID" value="NZ_WTYP01000002.1"/>
</dbReference>
<evidence type="ECO:0000313" key="2">
    <source>
        <dbReference type="EMBL" id="MXP47816.1"/>
    </source>
</evidence>
<dbReference type="SUPFAM" id="SSF50156">
    <property type="entry name" value="PDZ domain-like"/>
    <property type="match status" value="1"/>
</dbReference>
<feature type="chain" id="PRO_5026013722" description="PDZ domain-containing protein" evidence="1">
    <location>
        <begin position="22"/>
        <end position="318"/>
    </location>
</feature>
<feature type="signal peptide" evidence="1">
    <location>
        <begin position="1"/>
        <end position="21"/>
    </location>
</feature>